<protein>
    <submittedName>
        <fullName evidence="2">Uncharacterized protein</fullName>
    </submittedName>
</protein>
<organism evidence="2 3">
    <name type="scientific">Luteimonas cucumeris</name>
    <dbReference type="NCBI Taxonomy" id="985012"/>
    <lineage>
        <taxon>Bacteria</taxon>
        <taxon>Pseudomonadati</taxon>
        <taxon>Pseudomonadota</taxon>
        <taxon>Gammaproteobacteria</taxon>
        <taxon>Lysobacterales</taxon>
        <taxon>Lysobacteraceae</taxon>
        <taxon>Luteimonas</taxon>
    </lineage>
</organism>
<sequence length="372" mass="38695">MFQHLPRWLPIALIVGVASGCDGSMGLFPRSSADPTEAPTASVQAPSPAGDAMQEPPVATAMTQATVATSDGATKPFAFQAPNATDAPATCSFDGLVLPAEAKLFAAGAYGGRRLDYQIDQSGSEATQIDVAVNHPDAPVVLMLGSYEPTVWNIGWSSGTRILAVLVSGYHRQVVTGLPAGVPTMVSTYDNKGACGYYYVTAEKAGTLNPVARRVFGRPIDMVFPAREGRVVIGSPLTASTALITDQSAKPPQSFRTPDSQQAGPAGLEYAVSQGLLRRASQADADAWLAARAARAVADIPPIAGGRPAGRITMHNGYVVQKAFVFPAGLYGAHSATFFVPKGVPRPTGNAGHSSVYDFNTLDCSGALCNLD</sequence>
<evidence type="ECO:0000256" key="1">
    <source>
        <dbReference type="SAM" id="MobiDB-lite"/>
    </source>
</evidence>
<proteinExistence type="predicted"/>
<dbReference type="Proteomes" id="UP000315167">
    <property type="component" value="Unassembled WGS sequence"/>
</dbReference>
<evidence type="ECO:0000313" key="3">
    <source>
        <dbReference type="Proteomes" id="UP000315167"/>
    </source>
</evidence>
<dbReference type="PROSITE" id="PS51257">
    <property type="entry name" value="PROKAR_LIPOPROTEIN"/>
    <property type="match status" value="1"/>
</dbReference>
<name>A0A562LAH0_9GAMM</name>
<evidence type="ECO:0000313" key="2">
    <source>
        <dbReference type="EMBL" id="TWI04555.1"/>
    </source>
</evidence>
<dbReference type="EMBL" id="VLKN01000002">
    <property type="protein sequence ID" value="TWI04555.1"/>
    <property type="molecule type" value="Genomic_DNA"/>
</dbReference>
<keyword evidence="3" id="KW-1185">Reference proteome</keyword>
<comment type="caution">
    <text evidence="2">The sequence shown here is derived from an EMBL/GenBank/DDBJ whole genome shotgun (WGS) entry which is preliminary data.</text>
</comment>
<reference evidence="2 3" key="1">
    <citation type="journal article" date="2015" name="Stand. Genomic Sci.">
        <title>Genomic Encyclopedia of Bacterial and Archaeal Type Strains, Phase III: the genomes of soil and plant-associated and newly described type strains.</title>
        <authorList>
            <person name="Whitman W.B."/>
            <person name="Woyke T."/>
            <person name="Klenk H.P."/>
            <person name="Zhou Y."/>
            <person name="Lilburn T.G."/>
            <person name="Beck B.J."/>
            <person name="De Vos P."/>
            <person name="Vandamme P."/>
            <person name="Eisen J.A."/>
            <person name="Garrity G."/>
            <person name="Hugenholtz P."/>
            <person name="Kyrpides N.C."/>
        </authorList>
    </citation>
    <scope>NUCLEOTIDE SEQUENCE [LARGE SCALE GENOMIC DNA]</scope>
    <source>
        <strain evidence="2 3">CGMCC 1.10821</strain>
    </source>
</reference>
<dbReference type="AlphaFoldDB" id="A0A562LAH0"/>
<accession>A0A562LAH0</accession>
<dbReference type="RefSeq" id="WP_144898245.1">
    <property type="nucleotide sequence ID" value="NZ_VLKN01000002.1"/>
</dbReference>
<gene>
    <name evidence="2" type="ORF">IP90_00688</name>
</gene>
<dbReference type="OrthoDB" id="5523842at2"/>
<feature type="region of interest" description="Disordered" evidence="1">
    <location>
        <begin position="28"/>
        <end position="54"/>
    </location>
</feature>